<evidence type="ECO:0000256" key="1">
    <source>
        <dbReference type="SAM" id="SignalP"/>
    </source>
</evidence>
<feature type="domain" description="DUF2147" evidence="2">
    <location>
        <begin position="29"/>
        <end position="155"/>
    </location>
</feature>
<dbReference type="PANTHER" id="PTHR36919:SF2">
    <property type="entry name" value="BLL6627 PROTEIN"/>
    <property type="match status" value="1"/>
</dbReference>
<dbReference type="PANTHER" id="PTHR36919">
    <property type="entry name" value="BLR1215 PROTEIN"/>
    <property type="match status" value="1"/>
</dbReference>
<dbReference type="EMBL" id="APNK01000017">
    <property type="protein sequence ID" value="KEZ77098.1"/>
    <property type="molecule type" value="Genomic_DNA"/>
</dbReference>
<gene>
    <name evidence="3" type="ORF">C41B8_11628</name>
</gene>
<dbReference type="AlphaFoldDB" id="A0A084IK64"/>
<organism evidence="3 4">
    <name type="scientific">Salinisphaera hydrothermalis (strain C41B8)</name>
    <dbReference type="NCBI Taxonomy" id="1304275"/>
    <lineage>
        <taxon>Bacteria</taxon>
        <taxon>Pseudomonadati</taxon>
        <taxon>Pseudomonadota</taxon>
        <taxon>Gammaproteobacteria</taxon>
        <taxon>Salinisphaerales</taxon>
        <taxon>Salinisphaeraceae</taxon>
        <taxon>Salinisphaera</taxon>
    </lineage>
</organism>
<reference evidence="3 4" key="1">
    <citation type="submission" date="2013-03" db="EMBL/GenBank/DDBJ databases">
        <title>Salinisphaera hydrothermalis C41B8 Genome Sequencing.</title>
        <authorList>
            <person name="Li C."/>
            <person name="Lai Q."/>
            <person name="Shao Z."/>
        </authorList>
    </citation>
    <scope>NUCLEOTIDE SEQUENCE [LARGE SCALE GENOMIC DNA]</scope>
    <source>
        <strain evidence="3 4">C41B8</strain>
    </source>
</reference>
<keyword evidence="1" id="KW-0732">Signal</keyword>
<dbReference type="Proteomes" id="UP000028302">
    <property type="component" value="Unassembled WGS sequence"/>
</dbReference>
<evidence type="ECO:0000313" key="3">
    <source>
        <dbReference type="EMBL" id="KEZ77098.1"/>
    </source>
</evidence>
<dbReference type="Pfam" id="PF09917">
    <property type="entry name" value="DUF2147"/>
    <property type="match status" value="1"/>
</dbReference>
<dbReference type="Gene3D" id="2.40.128.520">
    <property type="match status" value="1"/>
</dbReference>
<dbReference type="InterPro" id="IPR019223">
    <property type="entry name" value="DUF2147"/>
</dbReference>
<sequence>MPRLAAFVALALASMAVLAEAPAPDAITGFWRTEKGGAVIHVVDDRGDFVARIVWLKQPRYPTDDPHGMGGQPLVDRHNPDPGKRDRPMIGLRMIKDLDYHVLDNDHARWENGRVYDPDRGKWFDCDLWLADPNHLKLRGYVGIRALGKTTTWTRVADPRPASRPGAMDQSKS</sequence>
<accession>A0A084IK64</accession>
<evidence type="ECO:0000313" key="4">
    <source>
        <dbReference type="Proteomes" id="UP000028302"/>
    </source>
</evidence>
<dbReference type="RefSeq" id="WP_051883443.1">
    <property type="nucleotide sequence ID" value="NZ_APNK01000017.1"/>
</dbReference>
<name>A0A084IK64_SALHC</name>
<keyword evidence="4" id="KW-1185">Reference proteome</keyword>
<protein>
    <recommendedName>
        <fullName evidence="2">DUF2147 domain-containing protein</fullName>
    </recommendedName>
</protein>
<dbReference type="STRING" id="1304275.C41B8_11628"/>
<feature type="chain" id="PRO_5001776681" description="DUF2147 domain-containing protein" evidence="1">
    <location>
        <begin position="20"/>
        <end position="173"/>
    </location>
</feature>
<comment type="caution">
    <text evidence="3">The sequence shown here is derived from an EMBL/GenBank/DDBJ whole genome shotgun (WGS) entry which is preliminary data.</text>
</comment>
<evidence type="ECO:0000259" key="2">
    <source>
        <dbReference type="Pfam" id="PF09917"/>
    </source>
</evidence>
<feature type="signal peptide" evidence="1">
    <location>
        <begin position="1"/>
        <end position="19"/>
    </location>
</feature>
<proteinExistence type="predicted"/>
<dbReference type="eggNOG" id="COG4731">
    <property type="taxonomic scope" value="Bacteria"/>
</dbReference>